<sequence length="531" mass="58182">MQDRTHRGQTLVLFALTLLLLTLMVCVTLSIGVKAKEKMELETAADTAAYSQAVATARAFNSIALMNRALMSHMVAMTGVESLISWSGYYRASLHAAKTAYETPKDGYKAIAAASCPCAPKSSRCARLCRCSRQAIQDINNTQDRLMRADDRAEQVFRVWDARAGEEALSLQLSSIHEDQLETFAGLKVAMDLSPRSERYAPIAPAIAGDIGAEVSALQASATVNGRELGNDCKGPGAVCQRRDADKKSHFVWASTGARGHAFVTGREGGAALIRRKVIQSMPANELVRLTDEGSGYFSGSKSHTGTVDGGAVYGDDHGQVTVVFRRARSPCPTFPPTTEEADAHVRSDDSKHNTDEHKWTGGEDPNRRRQMHTLGDCTKCPGVWPSHMDYNYSRVANTTDLFGQPKNYAVLQRDYTQRPPDPWNLFFRFRFNPSGEGTTFDNRALRLTDGTNISRAVALSSGIAYYHRVGADERWKEPPNFLNPFWRATLVGADVDQPRDVPDILSTLGATGTPARDVADALAKQGYQAW</sequence>
<dbReference type="Proteomes" id="UP001291309">
    <property type="component" value="Unassembled WGS sequence"/>
</dbReference>
<name>A0ABU5H080_9BACT</name>
<keyword evidence="3" id="KW-1185">Reference proteome</keyword>
<feature type="compositionally biased region" description="Basic and acidic residues" evidence="1">
    <location>
        <begin position="342"/>
        <end position="368"/>
    </location>
</feature>
<evidence type="ECO:0000313" key="2">
    <source>
        <dbReference type="EMBL" id="MDY7226183.1"/>
    </source>
</evidence>
<dbReference type="EMBL" id="JAXIVS010000002">
    <property type="protein sequence ID" value="MDY7226183.1"/>
    <property type="molecule type" value="Genomic_DNA"/>
</dbReference>
<accession>A0ABU5H080</accession>
<protein>
    <submittedName>
        <fullName evidence="2">Pilus assembly protein</fullName>
    </submittedName>
</protein>
<dbReference type="RefSeq" id="WP_321544904.1">
    <property type="nucleotide sequence ID" value="NZ_JAXIVS010000002.1"/>
</dbReference>
<reference evidence="2 3" key="1">
    <citation type="submission" date="2023-12" db="EMBL/GenBank/DDBJ databases">
        <title>the genome sequence of Hyalangium sp. s54d21.</title>
        <authorList>
            <person name="Zhang X."/>
        </authorList>
    </citation>
    <scope>NUCLEOTIDE SEQUENCE [LARGE SCALE GENOMIC DNA]</scope>
    <source>
        <strain evidence="3">s54d21</strain>
    </source>
</reference>
<feature type="region of interest" description="Disordered" evidence="1">
    <location>
        <begin position="330"/>
        <end position="371"/>
    </location>
</feature>
<evidence type="ECO:0000256" key="1">
    <source>
        <dbReference type="SAM" id="MobiDB-lite"/>
    </source>
</evidence>
<organism evidence="2 3">
    <name type="scientific">Hyalangium rubrum</name>
    <dbReference type="NCBI Taxonomy" id="3103134"/>
    <lineage>
        <taxon>Bacteria</taxon>
        <taxon>Pseudomonadati</taxon>
        <taxon>Myxococcota</taxon>
        <taxon>Myxococcia</taxon>
        <taxon>Myxococcales</taxon>
        <taxon>Cystobacterineae</taxon>
        <taxon>Archangiaceae</taxon>
        <taxon>Hyalangium</taxon>
    </lineage>
</organism>
<evidence type="ECO:0000313" key="3">
    <source>
        <dbReference type="Proteomes" id="UP001291309"/>
    </source>
</evidence>
<proteinExistence type="predicted"/>
<gene>
    <name evidence="2" type="ORF">SYV04_07295</name>
</gene>
<comment type="caution">
    <text evidence="2">The sequence shown here is derived from an EMBL/GenBank/DDBJ whole genome shotgun (WGS) entry which is preliminary data.</text>
</comment>